<evidence type="ECO:0000256" key="8">
    <source>
        <dbReference type="SAM" id="Coils"/>
    </source>
</evidence>
<feature type="transmembrane region" description="Helical" evidence="9">
    <location>
        <begin position="210"/>
        <end position="235"/>
    </location>
</feature>
<comment type="similarity">
    <text evidence="2">Belongs to the autoinducer-2 exporter (AI-2E) (TC 2.A.86) family.</text>
</comment>
<evidence type="ECO:0000256" key="2">
    <source>
        <dbReference type="ARBA" id="ARBA00009773"/>
    </source>
</evidence>
<evidence type="ECO:0000313" key="11">
    <source>
        <dbReference type="Proteomes" id="UP000257144"/>
    </source>
</evidence>
<keyword evidence="5 9" id="KW-0812">Transmembrane</keyword>
<dbReference type="RefSeq" id="WP_115450700.1">
    <property type="nucleotide sequence ID" value="NZ_QNQT01000001.1"/>
</dbReference>
<comment type="caution">
    <text evidence="10">The sequence shown here is derived from an EMBL/GenBank/DDBJ whole genome shotgun (WGS) entry which is preliminary data.</text>
</comment>
<evidence type="ECO:0000313" key="10">
    <source>
        <dbReference type="EMBL" id="RDU38785.1"/>
    </source>
</evidence>
<keyword evidence="3" id="KW-0813">Transport</keyword>
<dbReference type="InterPro" id="IPR002549">
    <property type="entry name" value="AI-2E-like"/>
</dbReference>
<dbReference type="PANTHER" id="PTHR21716">
    <property type="entry name" value="TRANSMEMBRANE PROTEIN"/>
    <property type="match status" value="1"/>
</dbReference>
<keyword evidence="11" id="KW-1185">Reference proteome</keyword>
<reference evidence="10 11" key="1">
    <citation type="submission" date="2018-07" db="EMBL/GenBank/DDBJ databases">
        <title>Bacillus sp. YLB-04 draft genome sequence.</title>
        <authorList>
            <person name="Yu L."/>
            <person name="Tang X."/>
        </authorList>
    </citation>
    <scope>NUCLEOTIDE SEQUENCE [LARGE SCALE GENOMIC DNA]</scope>
    <source>
        <strain evidence="10 11">YLB-04</strain>
    </source>
</reference>
<evidence type="ECO:0000256" key="5">
    <source>
        <dbReference type="ARBA" id="ARBA00022692"/>
    </source>
</evidence>
<dbReference type="Proteomes" id="UP000257144">
    <property type="component" value="Unassembled WGS sequence"/>
</dbReference>
<sequence length="357" mass="39681">MWIEKPFFRYATAAILLLLIIFLLGKIDYFVWPFKKLIATIFLPMLLSGFLYYILRPLVRLLEKFMPTTPSILAVFLFIFAIGFAFFHFAGPKIAGQVKEISSHLPSKVAEVTDESKKLVEDNEKAKQSVDNIQSKAKSMVGEFFKAAEKNIGKVVSAIAGIVLVLSVVPFIVFYLLRDGERLQPALLRHLPTDRKDEGRKILRDIDKTLSSYIIGQFIIAVADGIMLYAGYLLIGLDNALLLALFAMCVAVVPFLGPIIGIIPAVFIALMDGPGLVIKVLLVMFVVQQLEGNLITPRVMSNKLNLHPLTVILVLLVAGSLYGAIGVIISIPLFSVLKVTFNNIRKFYNLKKIKKAI</sequence>
<feature type="transmembrane region" description="Helical" evidence="9">
    <location>
        <begin position="155"/>
        <end position="177"/>
    </location>
</feature>
<evidence type="ECO:0000256" key="6">
    <source>
        <dbReference type="ARBA" id="ARBA00022989"/>
    </source>
</evidence>
<name>A0A3D8GWG4_9BACI</name>
<feature type="transmembrane region" description="Helical" evidence="9">
    <location>
        <begin position="71"/>
        <end position="90"/>
    </location>
</feature>
<dbReference type="AlphaFoldDB" id="A0A3D8GWG4"/>
<feature type="transmembrane region" description="Helical" evidence="9">
    <location>
        <begin position="37"/>
        <end position="59"/>
    </location>
</feature>
<feature type="transmembrane region" description="Helical" evidence="9">
    <location>
        <begin position="241"/>
        <end position="269"/>
    </location>
</feature>
<evidence type="ECO:0000256" key="3">
    <source>
        <dbReference type="ARBA" id="ARBA00022448"/>
    </source>
</evidence>
<dbReference type="Pfam" id="PF01594">
    <property type="entry name" value="AI-2E_transport"/>
    <property type="match status" value="1"/>
</dbReference>
<organism evidence="10 11">
    <name type="scientific">Neobacillus piezotolerans</name>
    <dbReference type="NCBI Taxonomy" id="2259171"/>
    <lineage>
        <taxon>Bacteria</taxon>
        <taxon>Bacillati</taxon>
        <taxon>Bacillota</taxon>
        <taxon>Bacilli</taxon>
        <taxon>Bacillales</taxon>
        <taxon>Bacillaceae</taxon>
        <taxon>Neobacillus</taxon>
    </lineage>
</organism>
<evidence type="ECO:0000256" key="4">
    <source>
        <dbReference type="ARBA" id="ARBA00022475"/>
    </source>
</evidence>
<keyword evidence="8" id="KW-0175">Coiled coil</keyword>
<evidence type="ECO:0000256" key="9">
    <source>
        <dbReference type="SAM" id="Phobius"/>
    </source>
</evidence>
<keyword evidence="4" id="KW-1003">Cell membrane</keyword>
<feature type="transmembrane region" description="Helical" evidence="9">
    <location>
        <begin position="276"/>
        <end position="296"/>
    </location>
</feature>
<keyword evidence="7 9" id="KW-0472">Membrane</keyword>
<comment type="subcellular location">
    <subcellularLocation>
        <location evidence="1">Cell membrane</location>
        <topology evidence="1">Multi-pass membrane protein</topology>
    </subcellularLocation>
</comment>
<evidence type="ECO:0000256" key="1">
    <source>
        <dbReference type="ARBA" id="ARBA00004651"/>
    </source>
</evidence>
<evidence type="ECO:0000256" key="7">
    <source>
        <dbReference type="ARBA" id="ARBA00023136"/>
    </source>
</evidence>
<proteinExistence type="inferred from homology"/>
<accession>A0A3D8GWG4</accession>
<protein>
    <submittedName>
        <fullName evidence="10">AI-2E family transporter</fullName>
    </submittedName>
</protein>
<feature type="coiled-coil region" evidence="8">
    <location>
        <begin position="109"/>
        <end position="136"/>
    </location>
</feature>
<keyword evidence="6 9" id="KW-1133">Transmembrane helix</keyword>
<feature type="transmembrane region" description="Helical" evidence="9">
    <location>
        <begin position="7"/>
        <end position="25"/>
    </location>
</feature>
<feature type="transmembrane region" description="Helical" evidence="9">
    <location>
        <begin position="308"/>
        <end position="337"/>
    </location>
</feature>
<dbReference type="GO" id="GO:0005886">
    <property type="term" value="C:plasma membrane"/>
    <property type="evidence" value="ECO:0007669"/>
    <property type="project" value="UniProtKB-SubCell"/>
</dbReference>
<dbReference type="EMBL" id="QNQT01000001">
    <property type="protein sequence ID" value="RDU38785.1"/>
    <property type="molecule type" value="Genomic_DNA"/>
</dbReference>
<gene>
    <name evidence="10" type="ORF">DRW41_04285</name>
</gene>
<dbReference type="GO" id="GO:0055085">
    <property type="term" value="P:transmembrane transport"/>
    <property type="evidence" value="ECO:0007669"/>
    <property type="project" value="TreeGrafter"/>
</dbReference>
<dbReference type="OrthoDB" id="9793390at2"/>
<dbReference type="PANTHER" id="PTHR21716:SF53">
    <property type="entry name" value="PERMEASE PERM-RELATED"/>
    <property type="match status" value="1"/>
</dbReference>